<dbReference type="Pfam" id="PF26572">
    <property type="entry name" value="DUF8185"/>
    <property type="match status" value="1"/>
</dbReference>
<evidence type="ECO:0000313" key="4">
    <source>
        <dbReference type="Proteomes" id="UP000276888"/>
    </source>
</evidence>
<dbReference type="Proteomes" id="UP000276888">
    <property type="component" value="Chromosome"/>
</dbReference>
<dbReference type="Pfam" id="PF26035">
    <property type="entry name" value="DUF8010"/>
    <property type="match status" value="1"/>
</dbReference>
<proteinExistence type="predicted"/>
<sequence length="226" mass="23662">MAERILFPDADAVVDALTFAGRTARLGDGAVRLQARRGTLAMSSAPLAPKTLMDPTPTILALRALPVDPELECDLVVEASALLRDPLDDRAVLLPETALSAMWAGISAPRAGWTASTEIEASELAARAQWGIAAVAEAMPADAGEEIVHTVRAAVWGESDAAIADLPRGAAFAAFALGFIVGQESARVLTSGAWTRLSLTRGHIIVRRPVRAGLTQVRTTGRPPAS</sequence>
<dbReference type="InterPro" id="IPR058323">
    <property type="entry name" value="DUF8010"/>
</dbReference>
<gene>
    <name evidence="3" type="ORF">CVS47_01593</name>
</gene>
<organism evidence="3 4">
    <name type="scientific">Microbacterium lemovicicum</name>
    <dbReference type="NCBI Taxonomy" id="1072463"/>
    <lineage>
        <taxon>Bacteria</taxon>
        <taxon>Bacillati</taxon>
        <taxon>Actinomycetota</taxon>
        <taxon>Actinomycetes</taxon>
        <taxon>Micrococcales</taxon>
        <taxon>Microbacteriaceae</taxon>
        <taxon>Microbacterium</taxon>
    </lineage>
</organism>
<dbReference type="EMBL" id="CP031423">
    <property type="protein sequence ID" value="AZS36970.1"/>
    <property type="molecule type" value="Genomic_DNA"/>
</dbReference>
<accession>A0A3Q9J001</accession>
<feature type="domain" description="DUF8010" evidence="1">
    <location>
        <begin position="2"/>
        <end position="105"/>
    </location>
</feature>
<name>A0A3Q9J001_9MICO</name>
<dbReference type="KEGG" id="mlv:CVS47_01593"/>
<dbReference type="RefSeq" id="WP_127095593.1">
    <property type="nucleotide sequence ID" value="NZ_CP031423.1"/>
</dbReference>
<reference evidence="3 4" key="1">
    <citation type="submission" date="2018-08" db="EMBL/GenBank/DDBJ databases">
        <title>Microbacterium lemovicicum sp. nov., a bacterium isolated from a natural uranium-rich soil.</title>
        <authorList>
            <person name="ORTET P."/>
        </authorList>
    </citation>
    <scope>NUCLEOTIDE SEQUENCE [LARGE SCALE GENOMIC DNA]</scope>
    <source>
        <strain evidence="3 4">Viu22</strain>
    </source>
</reference>
<evidence type="ECO:0000259" key="2">
    <source>
        <dbReference type="Pfam" id="PF26572"/>
    </source>
</evidence>
<feature type="domain" description="DUF8185" evidence="2">
    <location>
        <begin position="109"/>
        <end position="209"/>
    </location>
</feature>
<evidence type="ECO:0000259" key="1">
    <source>
        <dbReference type="Pfam" id="PF26035"/>
    </source>
</evidence>
<keyword evidence="4" id="KW-1185">Reference proteome</keyword>
<dbReference type="AlphaFoldDB" id="A0A3Q9J001"/>
<protein>
    <submittedName>
        <fullName evidence="3">Uncharacterized protein</fullName>
    </submittedName>
</protein>
<dbReference type="OrthoDB" id="4801220at2"/>
<evidence type="ECO:0000313" key="3">
    <source>
        <dbReference type="EMBL" id="AZS36970.1"/>
    </source>
</evidence>
<dbReference type="InterPro" id="IPR058498">
    <property type="entry name" value="DUF8185"/>
</dbReference>